<dbReference type="EMBL" id="JAPTSV010000010">
    <property type="protein sequence ID" value="KAJ1523479.1"/>
    <property type="molecule type" value="Genomic_DNA"/>
</dbReference>
<organism evidence="1 2">
    <name type="scientific">Megalurothrips usitatus</name>
    <name type="common">bean blossom thrips</name>
    <dbReference type="NCBI Taxonomy" id="439358"/>
    <lineage>
        <taxon>Eukaryota</taxon>
        <taxon>Metazoa</taxon>
        <taxon>Ecdysozoa</taxon>
        <taxon>Arthropoda</taxon>
        <taxon>Hexapoda</taxon>
        <taxon>Insecta</taxon>
        <taxon>Pterygota</taxon>
        <taxon>Neoptera</taxon>
        <taxon>Paraneoptera</taxon>
        <taxon>Thysanoptera</taxon>
        <taxon>Terebrantia</taxon>
        <taxon>Thripoidea</taxon>
        <taxon>Thripidae</taxon>
        <taxon>Megalurothrips</taxon>
    </lineage>
</organism>
<protein>
    <submittedName>
        <fullName evidence="1">Uncharacterized protein</fullName>
    </submittedName>
</protein>
<accession>A0AAV7XEW5</accession>
<evidence type="ECO:0000313" key="2">
    <source>
        <dbReference type="Proteomes" id="UP001075354"/>
    </source>
</evidence>
<keyword evidence="2" id="KW-1185">Reference proteome</keyword>
<dbReference type="AlphaFoldDB" id="A0AAV7XEW5"/>
<reference evidence="1" key="1">
    <citation type="submission" date="2022-12" db="EMBL/GenBank/DDBJ databases">
        <title>Chromosome-level genome assembly of the bean flower thrips Megalurothrips usitatus.</title>
        <authorList>
            <person name="Ma L."/>
            <person name="Liu Q."/>
            <person name="Li H."/>
            <person name="Cai W."/>
        </authorList>
    </citation>
    <scope>NUCLEOTIDE SEQUENCE</scope>
    <source>
        <strain evidence="1">Cailab_2022a</strain>
    </source>
</reference>
<name>A0AAV7XEW5_9NEOP</name>
<sequence length="181" mass="20116">MEAWQAFLALDAGNVTLLAFDGTILERNADERSLRRSLSPLHLHRGAVLKYVSADTWQTFSEDAQQPWGIVQVEGMVEGTMADREGPHLLTANLHNMFMKVAWNPRCGTYTVCLVTAGYIKNLMSDENYVRWGQDVEALVAGASVTALVGQLYRLAERVPGWDYCPELTSDKGELSGFGYL</sequence>
<gene>
    <name evidence="1" type="ORF">ONE63_001332</name>
</gene>
<proteinExistence type="predicted"/>
<evidence type="ECO:0000313" key="1">
    <source>
        <dbReference type="EMBL" id="KAJ1523479.1"/>
    </source>
</evidence>
<comment type="caution">
    <text evidence="1">The sequence shown here is derived from an EMBL/GenBank/DDBJ whole genome shotgun (WGS) entry which is preliminary data.</text>
</comment>
<dbReference type="Proteomes" id="UP001075354">
    <property type="component" value="Chromosome 10"/>
</dbReference>